<gene>
    <name evidence="2" type="ORF">BJ508DRAFT_417910</name>
</gene>
<dbReference type="GO" id="GO:0003677">
    <property type="term" value="F:DNA binding"/>
    <property type="evidence" value="ECO:0007669"/>
    <property type="project" value="InterPro"/>
</dbReference>
<name>A0A3N4I1Q1_ASCIM</name>
<feature type="compositionally biased region" description="Basic and acidic residues" evidence="1">
    <location>
        <begin position="374"/>
        <end position="392"/>
    </location>
</feature>
<proteinExistence type="predicted"/>
<dbReference type="SMART" id="SM00384">
    <property type="entry name" value="AT_hook"/>
    <property type="match status" value="5"/>
</dbReference>
<feature type="compositionally biased region" description="Low complexity" evidence="1">
    <location>
        <begin position="113"/>
        <end position="134"/>
    </location>
</feature>
<organism evidence="2 3">
    <name type="scientific">Ascobolus immersus RN42</name>
    <dbReference type="NCBI Taxonomy" id="1160509"/>
    <lineage>
        <taxon>Eukaryota</taxon>
        <taxon>Fungi</taxon>
        <taxon>Dikarya</taxon>
        <taxon>Ascomycota</taxon>
        <taxon>Pezizomycotina</taxon>
        <taxon>Pezizomycetes</taxon>
        <taxon>Pezizales</taxon>
        <taxon>Ascobolaceae</taxon>
        <taxon>Ascobolus</taxon>
    </lineage>
</organism>
<evidence type="ECO:0000313" key="2">
    <source>
        <dbReference type="EMBL" id="RPA75814.1"/>
    </source>
</evidence>
<dbReference type="EMBL" id="ML119756">
    <property type="protein sequence ID" value="RPA75814.1"/>
    <property type="molecule type" value="Genomic_DNA"/>
</dbReference>
<dbReference type="STRING" id="1160509.A0A3N4I1Q1"/>
<evidence type="ECO:0000313" key="3">
    <source>
        <dbReference type="Proteomes" id="UP000275078"/>
    </source>
</evidence>
<feature type="compositionally biased region" description="Polar residues" evidence="1">
    <location>
        <begin position="464"/>
        <end position="495"/>
    </location>
</feature>
<feature type="compositionally biased region" description="Basic and acidic residues" evidence="1">
    <location>
        <begin position="256"/>
        <end position="265"/>
    </location>
</feature>
<dbReference type="InterPro" id="IPR017956">
    <property type="entry name" value="AT_hook_DNA-bd_motif"/>
</dbReference>
<dbReference type="AlphaFoldDB" id="A0A3N4I1Q1"/>
<feature type="compositionally biased region" description="Low complexity" evidence="1">
    <location>
        <begin position="326"/>
        <end position="343"/>
    </location>
</feature>
<reference evidence="2 3" key="1">
    <citation type="journal article" date="2018" name="Nat. Ecol. Evol.">
        <title>Pezizomycetes genomes reveal the molecular basis of ectomycorrhizal truffle lifestyle.</title>
        <authorList>
            <person name="Murat C."/>
            <person name="Payen T."/>
            <person name="Noel B."/>
            <person name="Kuo A."/>
            <person name="Morin E."/>
            <person name="Chen J."/>
            <person name="Kohler A."/>
            <person name="Krizsan K."/>
            <person name="Balestrini R."/>
            <person name="Da Silva C."/>
            <person name="Montanini B."/>
            <person name="Hainaut M."/>
            <person name="Levati E."/>
            <person name="Barry K.W."/>
            <person name="Belfiori B."/>
            <person name="Cichocki N."/>
            <person name="Clum A."/>
            <person name="Dockter R.B."/>
            <person name="Fauchery L."/>
            <person name="Guy J."/>
            <person name="Iotti M."/>
            <person name="Le Tacon F."/>
            <person name="Lindquist E.A."/>
            <person name="Lipzen A."/>
            <person name="Malagnac F."/>
            <person name="Mello A."/>
            <person name="Molinier V."/>
            <person name="Miyauchi S."/>
            <person name="Poulain J."/>
            <person name="Riccioni C."/>
            <person name="Rubini A."/>
            <person name="Sitrit Y."/>
            <person name="Splivallo R."/>
            <person name="Traeger S."/>
            <person name="Wang M."/>
            <person name="Zifcakova L."/>
            <person name="Wipf D."/>
            <person name="Zambonelli A."/>
            <person name="Paolocci F."/>
            <person name="Nowrousian M."/>
            <person name="Ottonello S."/>
            <person name="Baldrian P."/>
            <person name="Spatafora J.W."/>
            <person name="Henrissat B."/>
            <person name="Nagy L.G."/>
            <person name="Aury J.M."/>
            <person name="Wincker P."/>
            <person name="Grigoriev I.V."/>
            <person name="Bonfante P."/>
            <person name="Martin F.M."/>
        </authorList>
    </citation>
    <scope>NUCLEOTIDE SEQUENCE [LARGE SCALE GENOMIC DNA]</scope>
    <source>
        <strain evidence="2 3">RN42</strain>
    </source>
</reference>
<protein>
    <submittedName>
        <fullName evidence="2">Uncharacterized protein</fullName>
    </submittedName>
</protein>
<feature type="compositionally biased region" description="Polar residues" evidence="1">
    <location>
        <begin position="1"/>
        <end position="20"/>
    </location>
</feature>
<dbReference type="Proteomes" id="UP000275078">
    <property type="component" value="Unassembled WGS sequence"/>
</dbReference>
<keyword evidence="3" id="KW-1185">Reference proteome</keyword>
<feature type="compositionally biased region" description="Basic residues" evidence="1">
    <location>
        <begin position="496"/>
        <end position="506"/>
    </location>
</feature>
<accession>A0A3N4I1Q1</accession>
<sequence length="837" mass="91130">MARVTRGSQAASQGAEATTKQTKKSETAPSKPSARGKIAAKKKDQKEESPVEATEVTESTPAKQQRKRKADESAASETKATAKKTKTSTATTTDKPTPAKRGRPKKAVEPNEEAPAAEPKAPGRGKKAALPATEPAEEPTEETKETPKKAGRPKKIAEVTPEPATEEPKASAKRGRPRKLPDAPAETVEAAEIPAAAPKRGRPKKAVEPTPEPIEEGPKAAPKRGRPPKKAAEPAAEPVEEEPLAPAKKGGRQKKVSQEATEKKASAPKKGRGKKADTAAPAAPSKVTKKAPAKAKAPAKSGAKKDAAQGTLDSFVSGKDKYATPPAADAVQADAVAAQAPAAETMDTDVQPAPEVAPGSDTEMETQAQPDEASAEKDTEMQDAQPEDKENELPEEPYVPRNRFVTPEEQKTPRSRRIVRDLVVTPSRERTIDQLPPIVPPEDTGESSSKAPPPPPKKAKPQRTDTPGSSRFTALNSGTTGTPKDSSTPKQSTPKSMKKTPVKRKSLMPNEVRNLNPAYIPGLQFKTLAVPQPDWDDKVKPNWAKSFDSRGRFALAQRGKKLPNIEHDAYITERGYNRLKKMYADIDKRIPEKADMVWMTTDRDGYAVIEVLENNLRDYYNELIKFNAADPHGSIDIIHLYSIAEAVILGIHASEDYHFTQVDDGDRVEALVNLIACMTLDLIWRLHIYKDLFTPNTPLKSLPLILGMAVAQFEDLSADFGFELDGGHGPDEDAPVEVNEAMEEYDDAIQLIKAAARKGKIPLYSIEEGGLEVLSNEPEEGDDEFDINWINVDFEQQVWDYLGKGPGVMAFFRTIEDAGFGGRRYMPGYREWVITRA</sequence>
<feature type="compositionally biased region" description="Low complexity" evidence="1">
    <location>
        <begin position="87"/>
        <end position="96"/>
    </location>
</feature>
<feature type="region of interest" description="Disordered" evidence="1">
    <location>
        <begin position="1"/>
        <end position="507"/>
    </location>
</feature>
<evidence type="ECO:0000256" key="1">
    <source>
        <dbReference type="SAM" id="MobiDB-lite"/>
    </source>
</evidence>